<dbReference type="AlphaFoldDB" id="A0AA95EZU2"/>
<gene>
    <name evidence="3" type="ORF">P0Y55_08020</name>
</gene>
<keyword evidence="4" id="KW-1185">Reference proteome</keyword>
<dbReference type="PANTHER" id="PTHR40516">
    <property type="entry name" value="ANTITOXIN CHPS-RELATED"/>
    <property type="match status" value="1"/>
</dbReference>
<dbReference type="SUPFAM" id="SSF89447">
    <property type="entry name" value="AbrB/MazE/MraZ-like"/>
    <property type="match status" value="1"/>
</dbReference>
<dbReference type="Proteomes" id="UP001178662">
    <property type="component" value="Chromosome"/>
</dbReference>
<evidence type="ECO:0000256" key="1">
    <source>
        <dbReference type="PROSITE-ProRule" id="PRU01076"/>
    </source>
</evidence>
<dbReference type="EMBL" id="CP119317">
    <property type="protein sequence ID" value="WEK55981.1"/>
    <property type="molecule type" value="Genomic_DNA"/>
</dbReference>
<proteinExistence type="predicted"/>
<dbReference type="InterPro" id="IPR037914">
    <property type="entry name" value="SpoVT-AbrB_sf"/>
</dbReference>
<sequence>MEPNHGSKVRIVKVQKWGNSLGIRIPGPYAEQLDLKDGSEVELLLQNREVIIRPKVSKPTLEDLLSKITPENRHQEIDFGTSEGNEAW</sequence>
<dbReference type="Gene3D" id="2.10.260.10">
    <property type="match status" value="1"/>
</dbReference>
<dbReference type="Pfam" id="PF04014">
    <property type="entry name" value="MazE_antitoxin"/>
    <property type="match status" value="1"/>
</dbReference>
<keyword evidence="1 3" id="KW-0238">DNA-binding</keyword>
<dbReference type="GO" id="GO:0097351">
    <property type="term" value="F:toxin sequestering activity"/>
    <property type="evidence" value="ECO:0007669"/>
    <property type="project" value="InterPro"/>
</dbReference>
<accession>A0AA95EZU2</accession>
<organism evidence="3 4">
    <name type="scientific">Candidatus Cohnella colombiensis</name>
    <dbReference type="NCBI Taxonomy" id="3121368"/>
    <lineage>
        <taxon>Bacteria</taxon>
        <taxon>Bacillati</taxon>
        <taxon>Bacillota</taxon>
        <taxon>Bacilli</taxon>
        <taxon>Bacillales</taxon>
        <taxon>Paenibacillaceae</taxon>
        <taxon>Cohnella</taxon>
    </lineage>
</organism>
<evidence type="ECO:0000313" key="4">
    <source>
        <dbReference type="Proteomes" id="UP001178662"/>
    </source>
</evidence>
<dbReference type="InterPro" id="IPR007159">
    <property type="entry name" value="SpoVT-AbrB_dom"/>
</dbReference>
<reference evidence="3" key="1">
    <citation type="submission" date="2023-03" db="EMBL/GenBank/DDBJ databases">
        <title>Andean soil-derived lignocellulolytic bacterial consortium as a source of novel taxa and putative plastic-active enzymes.</title>
        <authorList>
            <person name="Diaz-Garcia L."/>
            <person name="Chuvochina M."/>
            <person name="Feuerriegel G."/>
            <person name="Bunk B."/>
            <person name="Sproer C."/>
            <person name="Streit W.R."/>
            <person name="Rodriguez L.M."/>
            <person name="Overmann J."/>
            <person name="Jimenez D.J."/>
        </authorList>
    </citation>
    <scope>NUCLEOTIDE SEQUENCE</scope>
    <source>
        <strain evidence="3">MAG 2441</strain>
    </source>
</reference>
<dbReference type="PANTHER" id="PTHR40516:SF1">
    <property type="entry name" value="ANTITOXIN CHPS-RELATED"/>
    <property type="match status" value="1"/>
</dbReference>
<dbReference type="InterPro" id="IPR039052">
    <property type="entry name" value="Antitox_PemI-like"/>
</dbReference>
<dbReference type="GO" id="GO:0003677">
    <property type="term" value="F:DNA binding"/>
    <property type="evidence" value="ECO:0007669"/>
    <property type="project" value="UniProtKB-UniRule"/>
</dbReference>
<dbReference type="SMART" id="SM00966">
    <property type="entry name" value="SpoVT_AbrB"/>
    <property type="match status" value="1"/>
</dbReference>
<protein>
    <submittedName>
        <fullName evidence="3">AbrB/MazE/SpoVT family DNA-binding domain-containing protein</fullName>
    </submittedName>
</protein>
<name>A0AA95EZU2_9BACL</name>
<evidence type="ECO:0000313" key="3">
    <source>
        <dbReference type="EMBL" id="WEK55981.1"/>
    </source>
</evidence>
<evidence type="ECO:0000259" key="2">
    <source>
        <dbReference type="PROSITE" id="PS51740"/>
    </source>
</evidence>
<dbReference type="PROSITE" id="PS51740">
    <property type="entry name" value="SPOVT_ABRB"/>
    <property type="match status" value="1"/>
</dbReference>
<feature type="domain" description="SpoVT-AbrB" evidence="2">
    <location>
        <begin position="12"/>
        <end position="57"/>
    </location>
</feature>